<reference evidence="1" key="1">
    <citation type="journal article" date="2019" name="bioRxiv">
        <title>The Genome of the Zebra Mussel, Dreissena polymorpha: A Resource for Invasive Species Research.</title>
        <authorList>
            <person name="McCartney M.A."/>
            <person name="Auch B."/>
            <person name="Kono T."/>
            <person name="Mallez S."/>
            <person name="Zhang Y."/>
            <person name="Obille A."/>
            <person name="Becker A."/>
            <person name="Abrahante J.E."/>
            <person name="Garbe J."/>
            <person name="Badalamenti J.P."/>
            <person name="Herman A."/>
            <person name="Mangelson H."/>
            <person name="Liachko I."/>
            <person name="Sullivan S."/>
            <person name="Sone E.D."/>
            <person name="Koren S."/>
            <person name="Silverstein K.A.T."/>
            <person name="Beckman K.B."/>
            <person name="Gohl D.M."/>
        </authorList>
    </citation>
    <scope>NUCLEOTIDE SEQUENCE</scope>
    <source>
        <strain evidence="1">Duluth1</strain>
        <tissue evidence="1">Whole animal</tissue>
    </source>
</reference>
<keyword evidence="2" id="KW-1185">Reference proteome</keyword>
<proteinExistence type="predicted"/>
<gene>
    <name evidence="1" type="ORF">DPMN_144383</name>
</gene>
<evidence type="ECO:0000313" key="2">
    <source>
        <dbReference type="Proteomes" id="UP000828390"/>
    </source>
</evidence>
<name>A0A9D4GI31_DREPO</name>
<sequence length="166" mass="19233">MELLVSVDIKQTGDDWYEPLLSGLDFLPDGRLVAVDPWNCKCLILDDRLQIQGTPYKFKTYPYGVVCLSQCELAVTTYIEKVCLLSVGPDNVISLTRQIRTSTKVFSICCMTTTHMVVSTYDDPRPVRMINQTSVEFDFDRVLFKRRRTNLMRASARMSLQRTRWY</sequence>
<dbReference type="Proteomes" id="UP000828390">
    <property type="component" value="Unassembled WGS sequence"/>
</dbReference>
<accession>A0A9D4GI31</accession>
<dbReference type="EMBL" id="JAIWYP010000006">
    <property type="protein sequence ID" value="KAH3815849.1"/>
    <property type="molecule type" value="Genomic_DNA"/>
</dbReference>
<organism evidence="1 2">
    <name type="scientific">Dreissena polymorpha</name>
    <name type="common">Zebra mussel</name>
    <name type="synonym">Mytilus polymorpha</name>
    <dbReference type="NCBI Taxonomy" id="45954"/>
    <lineage>
        <taxon>Eukaryota</taxon>
        <taxon>Metazoa</taxon>
        <taxon>Spiralia</taxon>
        <taxon>Lophotrochozoa</taxon>
        <taxon>Mollusca</taxon>
        <taxon>Bivalvia</taxon>
        <taxon>Autobranchia</taxon>
        <taxon>Heteroconchia</taxon>
        <taxon>Euheterodonta</taxon>
        <taxon>Imparidentia</taxon>
        <taxon>Neoheterodontei</taxon>
        <taxon>Myida</taxon>
        <taxon>Dreissenoidea</taxon>
        <taxon>Dreissenidae</taxon>
        <taxon>Dreissena</taxon>
    </lineage>
</organism>
<reference evidence="1" key="2">
    <citation type="submission" date="2020-11" db="EMBL/GenBank/DDBJ databases">
        <authorList>
            <person name="McCartney M.A."/>
            <person name="Auch B."/>
            <person name="Kono T."/>
            <person name="Mallez S."/>
            <person name="Becker A."/>
            <person name="Gohl D.M."/>
            <person name="Silverstein K.A.T."/>
            <person name="Koren S."/>
            <person name="Bechman K.B."/>
            <person name="Herman A."/>
            <person name="Abrahante J.E."/>
            <person name="Garbe J."/>
        </authorList>
    </citation>
    <scope>NUCLEOTIDE SEQUENCE</scope>
    <source>
        <strain evidence="1">Duluth1</strain>
        <tissue evidence="1">Whole animal</tissue>
    </source>
</reference>
<protein>
    <submittedName>
        <fullName evidence="1">Uncharacterized protein</fullName>
    </submittedName>
</protein>
<dbReference type="AlphaFoldDB" id="A0A9D4GI31"/>
<comment type="caution">
    <text evidence="1">The sequence shown here is derived from an EMBL/GenBank/DDBJ whole genome shotgun (WGS) entry which is preliminary data.</text>
</comment>
<evidence type="ECO:0000313" key="1">
    <source>
        <dbReference type="EMBL" id="KAH3815849.1"/>
    </source>
</evidence>